<dbReference type="Gene3D" id="3.40.50.300">
    <property type="entry name" value="P-loop containing nucleotide triphosphate hydrolases"/>
    <property type="match status" value="1"/>
</dbReference>
<dbReference type="PRINTS" id="PR01100">
    <property type="entry name" value="SHIKIMTKNASE"/>
</dbReference>
<dbReference type="PANTHER" id="PTHR21087">
    <property type="entry name" value="SHIKIMATE KINASE"/>
    <property type="match status" value="1"/>
</dbReference>
<dbReference type="CDD" id="cd00464">
    <property type="entry name" value="SK"/>
    <property type="match status" value="1"/>
</dbReference>
<comment type="catalytic activity">
    <reaction evidence="10 11">
        <text>shikimate + ATP = 3-phosphoshikimate + ADP + H(+)</text>
        <dbReference type="Rhea" id="RHEA:13121"/>
        <dbReference type="ChEBI" id="CHEBI:15378"/>
        <dbReference type="ChEBI" id="CHEBI:30616"/>
        <dbReference type="ChEBI" id="CHEBI:36208"/>
        <dbReference type="ChEBI" id="CHEBI:145989"/>
        <dbReference type="ChEBI" id="CHEBI:456216"/>
        <dbReference type="EC" id="2.7.1.71"/>
    </reaction>
</comment>
<evidence type="ECO:0000256" key="3">
    <source>
        <dbReference type="ARBA" id="ARBA00012154"/>
    </source>
</evidence>
<evidence type="ECO:0000256" key="6">
    <source>
        <dbReference type="ARBA" id="ARBA00022741"/>
    </source>
</evidence>
<feature type="binding site" evidence="11">
    <location>
        <position position="37"/>
    </location>
    <ligand>
        <name>substrate</name>
    </ligand>
</feature>
<keyword evidence="4 11" id="KW-0028">Amino-acid biosynthesis</keyword>
<comment type="similarity">
    <text evidence="2 11">Belongs to the shikimate kinase family.</text>
</comment>
<gene>
    <name evidence="11" type="primary">aroK</name>
    <name evidence="12" type="ORF">AB8S09_15360</name>
</gene>
<comment type="cofactor">
    <cofactor evidence="11">
        <name>Mg(2+)</name>
        <dbReference type="ChEBI" id="CHEBI:18420"/>
    </cofactor>
    <text evidence="11">Binds 1 Mg(2+) ion per subunit.</text>
</comment>
<dbReference type="PANTHER" id="PTHR21087:SF16">
    <property type="entry name" value="SHIKIMATE KINASE 1, CHLOROPLASTIC"/>
    <property type="match status" value="1"/>
</dbReference>
<name>A0ABV4E1H8_9CLOT</name>
<dbReference type="PROSITE" id="PS01128">
    <property type="entry name" value="SHIKIMATE_KINASE"/>
    <property type="match status" value="1"/>
</dbReference>
<evidence type="ECO:0000256" key="7">
    <source>
        <dbReference type="ARBA" id="ARBA00022777"/>
    </source>
</evidence>
<comment type="caution">
    <text evidence="11">Lacks conserved residue(s) required for the propagation of feature annotation.</text>
</comment>
<feature type="binding site" evidence="11">
    <location>
        <position position="60"/>
    </location>
    <ligand>
        <name>substrate</name>
    </ligand>
</feature>
<evidence type="ECO:0000313" key="13">
    <source>
        <dbReference type="Proteomes" id="UP001565220"/>
    </source>
</evidence>
<evidence type="ECO:0000256" key="5">
    <source>
        <dbReference type="ARBA" id="ARBA00022679"/>
    </source>
</evidence>
<evidence type="ECO:0000256" key="11">
    <source>
        <dbReference type="HAMAP-Rule" id="MF_00109"/>
    </source>
</evidence>
<protein>
    <recommendedName>
        <fullName evidence="3 11">Shikimate kinase</fullName>
        <shortName evidence="11">SK</shortName>
        <ecNumber evidence="3 11">2.7.1.71</ecNumber>
    </recommendedName>
</protein>
<feature type="binding site" evidence="11">
    <location>
        <position position="136"/>
    </location>
    <ligand>
        <name>substrate</name>
    </ligand>
</feature>
<evidence type="ECO:0000256" key="10">
    <source>
        <dbReference type="ARBA" id="ARBA00048567"/>
    </source>
</evidence>
<feature type="binding site" evidence="11">
    <location>
        <position position="19"/>
    </location>
    <ligand>
        <name>Mg(2+)</name>
        <dbReference type="ChEBI" id="CHEBI:18420"/>
    </ligand>
</feature>
<dbReference type="GO" id="GO:0016301">
    <property type="term" value="F:kinase activity"/>
    <property type="evidence" value="ECO:0007669"/>
    <property type="project" value="UniProtKB-KW"/>
</dbReference>
<keyword evidence="8 11" id="KW-0067">ATP-binding</keyword>
<evidence type="ECO:0000313" key="12">
    <source>
        <dbReference type="EMBL" id="MEY8765000.1"/>
    </source>
</evidence>
<accession>A0ABV4E1H8</accession>
<keyword evidence="5 11" id="KW-0808">Transferase</keyword>
<dbReference type="InterPro" id="IPR023000">
    <property type="entry name" value="Shikimate_kinase_CS"/>
</dbReference>
<organism evidence="12 13">
    <name type="scientific">Clostridium lapidicellarium</name>
    <dbReference type="NCBI Taxonomy" id="3240931"/>
    <lineage>
        <taxon>Bacteria</taxon>
        <taxon>Bacillati</taxon>
        <taxon>Bacillota</taxon>
        <taxon>Clostridia</taxon>
        <taxon>Eubacteriales</taxon>
        <taxon>Clostridiaceae</taxon>
        <taxon>Clostridium</taxon>
    </lineage>
</organism>
<evidence type="ECO:0000256" key="2">
    <source>
        <dbReference type="ARBA" id="ARBA00006997"/>
    </source>
</evidence>
<sequence length="172" mass="19431">MKRVYKNVVLIGMPGSGKTTLGKILAGELDKSFIDIDEYIEKQQECTISEIFKSGEEFFRDLESRAVAQVSKREDIVISTGGGVIKNKKNILNLSKKGLIIFIDRPLENIIGDLDINCRPLLKNNAGEIEKIFEYRYPVYRDCCDFSVKNVDTIENVVGNIIELITSIYGFI</sequence>
<feature type="binding site" evidence="11">
    <location>
        <position position="119"/>
    </location>
    <ligand>
        <name>ATP</name>
        <dbReference type="ChEBI" id="CHEBI:30616"/>
    </ligand>
</feature>
<keyword evidence="11" id="KW-0479">Metal-binding</keyword>
<dbReference type="EMBL" id="JBGFFE010000040">
    <property type="protein sequence ID" value="MEY8765000.1"/>
    <property type="molecule type" value="Genomic_DNA"/>
</dbReference>
<dbReference type="InterPro" id="IPR031322">
    <property type="entry name" value="Shikimate/glucono_kinase"/>
</dbReference>
<comment type="pathway">
    <text evidence="1 11">Metabolic intermediate biosynthesis; chorismate biosynthesis; chorismate from D-erythrose 4-phosphate and phosphoenolpyruvate: step 5/7.</text>
</comment>
<evidence type="ECO:0000256" key="4">
    <source>
        <dbReference type="ARBA" id="ARBA00022605"/>
    </source>
</evidence>
<evidence type="ECO:0000256" key="9">
    <source>
        <dbReference type="ARBA" id="ARBA00023141"/>
    </source>
</evidence>
<feature type="binding site" evidence="11">
    <location>
        <position position="82"/>
    </location>
    <ligand>
        <name>substrate</name>
    </ligand>
</feature>
<keyword evidence="11" id="KW-0963">Cytoplasm</keyword>
<keyword evidence="11" id="KW-0460">Magnesium</keyword>
<dbReference type="EC" id="2.7.1.71" evidence="3 11"/>
<comment type="caution">
    <text evidence="12">The sequence shown here is derived from an EMBL/GenBank/DDBJ whole genome shotgun (WGS) entry which is preliminary data.</text>
</comment>
<keyword evidence="6 11" id="KW-0547">Nucleotide-binding</keyword>
<proteinExistence type="inferred from homology"/>
<dbReference type="SUPFAM" id="SSF52540">
    <property type="entry name" value="P-loop containing nucleoside triphosphate hydrolases"/>
    <property type="match status" value="1"/>
</dbReference>
<evidence type="ECO:0000256" key="8">
    <source>
        <dbReference type="ARBA" id="ARBA00022840"/>
    </source>
</evidence>
<dbReference type="HAMAP" id="MF_00109">
    <property type="entry name" value="Shikimate_kinase"/>
    <property type="match status" value="1"/>
</dbReference>
<evidence type="ECO:0000256" key="1">
    <source>
        <dbReference type="ARBA" id="ARBA00004842"/>
    </source>
</evidence>
<reference evidence="12 13" key="1">
    <citation type="submission" date="2024-08" db="EMBL/GenBank/DDBJ databases">
        <title>Clostridium lapicellarii sp. nov., and Clostridium renhuaiense sp. nov., two species isolated from the mud in a fermentation cellar used for producing sauce-flavour Chinese liquors.</title>
        <authorList>
            <person name="Yang F."/>
            <person name="Wang H."/>
            <person name="Chen L.Q."/>
            <person name="Zhou N."/>
            <person name="Lu J.J."/>
            <person name="Pu X.X."/>
            <person name="Wan B."/>
            <person name="Wang L."/>
            <person name="Liu S.J."/>
        </authorList>
    </citation>
    <scope>NUCLEOTIDE SEQUENCE [LARGE SCALE GENOMIC DNA]</scope>
    <source>
        <strain evidence="12 13">MT-113</strain>
    </source>
</reference>
<dbReference type="InterPro" id="IPR000623">
    <property type="entry name" value="Shikimate_kinase/TSH1"/>
</dbReference>
<dbReference type="InterPro" id="IPR027417">
    <property type="entry name" value="P-loop_NTPase"/>
</dbReference>
<comment type="function">
    <text evidence="11">Catalyzes the specific phosphorylation of the 3-hydroxyl group of shikimic acid using ATP as a cosubstrate.</text>
</comment>
<keyword evidence="9 11" id="KW-0057">Aromatic amino acid biosynthesis</keyword>
<feature type="binding site" evidence="11">
    <location>
        <begin position="15"/>
        <end position="20"/>
    </location>
    <ligand>
        <name>ATP</name>
        <dbReference type="ChEBI" id="CHEBI:30616"/>
    </ligand>
</feature>
<comment type="subcellular location">
    <subcellularLocation>
        <location evidence="11">Cytoplasm</location>
    </subcellularLocation>
</comment>
<keyword evidence="13" id="KW-1185">Reference proteome</keyword>
<keyword evidence="7 11" id="KW-0418">Kinase</keyword>
<dbReference type="RefSeq" id="WP_294180834.1">
    <property type="nucleotide sequence ID" value="NZ_JBGFFE010000040.1"/>
</dbReference>
<dbReference type="Proteomes" id="UP001565220">
    <property type="component" value="Unassembled WGS sequence"/>
</dbReference>
<dbReference type="Pfam" id="PF01202">
    <property type="entry name" value="SKI"/>
    <property type="match status" value="1"/>
</dbReference>
<comment type="subunit">
    <text evidence="11">Monomer.</text>
</comment>